<dbReference type="Proteomes" id="UP001244563">
    <property type="component" value="Unassembled WGS sequence"/>
</dbReference>
<evidence type="ECO:0000313" key="1">
    <source>
        <dbReference type="EMBL" id="MDQ0102213.1"/>
    </source>
</evidence>
<sequence>MKRVNARIAKVLSDQRMAINIGADIGVSVDDQVTVFDVIDIPDPDNPEESLGETELPVLTLKIESVSERFSVARVPFKMPNISQIVSGTRAEPEVLITDDPGKKERSGWIFVEPGETVQVRLSGQD</sequence>
<dbReference type="RefSeq" id="WP_064722603.1">
    <property type="nucleotide sequence ID" value="NZ_BDDW01000006.1"/>
</dbReference>
<name>A0ABT9TKN0_PAENI</name>
<comment type="caution">
    <text evidence="1">The sequence shown here is derived from an EMBL/GenBank/DDBJ whole genome shotgun (WGS) entry which is preliminary data.</text>
</comment>
<dbReference type="EMBL" id="JAUSSW010000004">
    <property type="protein sequence ID" value="MDQ0102213.1"/>
    <property type="molecule type" value="Genomic_DNA"/>
</dbReference>
<proteinExistence type="predicted"/>
<reference evidence="1 2" key="1">
    <citation type="submission" date="2023-07" db="EMBL/GenBank/DDBJ databases">
        <title>Sorghum-associated microbial communities from plants grown in Nebraska, USA.</title>
        <authorList>
            <person name="Schachtman D."/>
        </authorList>
    </citation>
    <scope>NUCLEOTIDE SEQUENCE [LARGE SCALE GENOMIC DNA]</scope>
    <source>
        <strain evidence="1 2">CC523</strain>
    </source>
</reference>
<accession>A0ABT9TKN0</accession>
<dbReference type="Gene3D" id="2.40.10.410">
    <property type="entry name" value="FlgT, C-terminal domain"/>
    <property type="match status" value="1"/>
</dbReference>
<evidence type="ECO:0000313" key="2">
    <source>
        <dbReference type="Proteomes" id="UP001244563"/>
    </source>
</evidence>
<keyword evidence="2" id="KW-1185">Reference proteome</keyword>
<gene>
    <name evidence="1" type="ORF">J2T10_001859</name>
</gene>
<organism evidence="1 2">
    <name type="scientific">Paenarthrobacter nicotinovorans</name>
    <name type="common">Arthrobacter nicotinovorans</name>
    <dbReference type="NCBI Taxonomy" id="29320"/>
    <lineage>
        <taxon>Bacteria</taxon>
        <taxon>Bacillati</taxon>
        <taxon>Actinomycetota</taxon>
        <taxon>Actinomycetes</taxon>
        <taxon>Micrococcales</taxon>
        <taxon>Micrococcaceae</taxon>
        <taxon>Paenarthrobacter</taxon>
    </lineage>
</organism>
<dbReference type="InterPro" id="IPR038165">
    <property type="entry name" value="FlgT_C_sf"/>
</dbReference>
<protein>
    <submittedName>
        <fullName evidence="1">Uncharacterized protein</fullName>
    </submittedName>
</protein>